<organism evidence="2">
    <name type="scientific">uncultured Acidimicrobiales bacterium</name>
    <dbReference type="NCBI Taxonomy" id="310071"/>
    <lineage>
        <taxon>Bacteria</taxon>
        <taxon>Bacillati</taxon>
        <taxon>Actinomycetota</taxon>
        <taxon>Acidimicrobiia</taxon>
        <taxon>Acidimicrobiales</taxon>
        <taxon>environmental samples</taxon>
    </lineage>
</organism>
<name>A0A6J4IIP2_9ACTN</name>
<accession>A0A6J4IIP2</accession>
<evidence type="ECO:0000313" key="2">
    <source>
        <dbReference type="EMBL" id="CAA9251138.1"/>
    </source>
</evidence>
<dbReference type="AlphaFoldDB" id="A0A6J4IIP2"/>
<feature type="region of interest" description="Disordered" evidence="1">
    <location>
        <begin position="1"/>
        <end position="86"/>
    </location>
</feature>
<feature type="non-terminal residue" evidence="2">
    <location>
        <position position="187"/>
    </location>
</feature>
<dbReference type="EMBL" id="CADCTF010000109">
    <property type="protein sequence ID" value="CAA9251138.1"/>
    <property type="molecule type" value="Genomic_DNA"/>
</dbReference>
<feature type="compositionally biased region" description="Low complexity" evidence="1">
    <location>
        <begin position="18"/>
        <end position="37"/>
    </location>
</feature>
<feature type="compositionally biased region" description="Basic residues" evidence="1">
    <location>
        <begin position="1"/>
        <end position="11"/>
    </location>
</feature>
<feature type="compositionally biased region" description="Low complexity" evidence="1">
    <location>
        <begin position="72"/>
        <end position="85"/>
    </location>
</feature>
<feature type="compositionally biased region" description="Pro residues" evidence="1">
    <location>
        <begin position="54"/>
        <end position="63"/>
    </location>
</feature>
<feature type="region of interest" description="Disordered" evidence="1">
    <location>
        <begin position="103"/>
        <end position="129"/>
    </location>
</feature>
<protein>
    <submittedName>
        <fullName evidence="2">Uncharacterized protein</fullName>
    </submittedName>
</protein>
<gene>
    <name evidence="2" type="ORF">AVDCRST_MAG50-2242</name>
</gene>
<reference evidence="2" key="1">
    <citation type="submission" date="2020-02" db="EMBL/GenBank/DDBJ databases">
        <authorList>
            <person name="Meier V. D."/>
        </authorList>
    </citation>
    <scope>NUCLEOTIDE SEQUENCE</scope>
    <source>
        <strain evidence="2">AVDCRST_MAG50</strain>
    </source>
</reference>
<proteinExistence type="predicted"/>
<feature type="non-terminal residue" evidence="2">
    <location>
        <position position="1"/>
    </location>
</feature>
<evidence type="ECO:0000256" key="1">
    <source>
        <dbReference type="SAM" id="MobiDB-lite"/>
    </source>
</evidence>
<sequence>CPTRQPPRHRTTAPPTPSTSTSCPTISSPTATSARTPFLTTSGAGYPGSCTWPWAPPASPPGRSPEGPACWSTGGSRSSVRHSSSWAPTTCWPRIRFASTRRMRWPPPAGRSASRWGMPRPSSDGVASEAARRGASCCTRPTNLRPSGAWCWSTVSTVRWWLTSWRTTPRTGVSTRAPRSPDGTRPN</sequence>